<evidence type="ECO:0000256" key="6">
    <source>
        <dbReference type="ARBA" id="ARBA00022989"/>
    </source>
</evidence>
<keyword evidence="9" id="KW-0594">Phospholipid biosynthesis</keyword>
<dbReference type="PANTHER" id="PTHR14269:SF62">
    <property type="entry name" value="CDP-DIACYLGLYCEROL--GLYCEROL-3-PHOSPHATE 3-PHOSPHATIDYLTRANSFERASE 1, CHLOROPLASTIC"/>
    <property type="match status" value="1"/>
</dbReference>
<dbReference type="InterPro" id="IPR004570">
    <property type="entry name" value="Phosphatidylglycerol_P_synth"/>
</dbReference>
<evidence type="ECO:0000256" key="4">
    <source>
        <dbReference type="ARBA" id="ARBA00022679"/>
    </source>
</evidence>
<evidence type="ECO:0000256" key="12">
    <source>
        <dbReference type="RuleBase" id="RU003750"/>
    </source>
</evidence>
<keyword evidence="7" id="KW-0443">Lipid metabolism</keyword>
<dbReference type="InterPro" id="IPR043130">
    <property type="entry name" value="CDP-OH_PTrfase_TM_dom"/>
</dbReference>
<dbReference type="Pfam" id="PF01066">
    <property type="entry name" value="CDP-OH_P_transf"/>
    <property type="match status" value="1"/>
</dbReference>
<dbReference type="PROSITE" id="PS00379">
    <property type="entry name" value="CDP_ALCOHOL_P_TRANSF"/>
    <property type="match status" value="1"/>
</dbReference>
<comment type="caution">
    <text evidence="14">The sequence shown here is derived from an EMBL/GenBank/DDBJ whole genome shotgun (WGS) entry which is preliminary data.</text>
</comment>
<evidence type="ECO:0000256" key="11">
    <source>
        <dbReference type="NCBIfam" id="TIGR00560"/>
    </source>
</evidence>
<dbReference type="InterPro" id="IPR048254">
    <property type="entry name" value="CDP_ALCOHOL_P_TRANSF_CS"/>
</dbReference>
<protein>
    <recommendedName>
        <fullName evidence="11">CDP-diacylglycerol--glycerol-3-phosphate 3-phosphatidyltransferase</fullName>
        <ecNumber evidence="11">2.7.8.5</ecNumber>
    </recommendedName>
</protein>
<dbReference type="InterPro" id="IPR000462">
    <property type="entry name" value="CDP-OH_P_trans"/>
</dbReference>
<dbReference type="GO" id="GO:0016020">
    <property type="term" value="C:membrane"/>
    <property type="evidence" value="ECO:0007669"/>
    <property type="project" value="UniProtKB-SubCell"/>
</dbReference>
<keyword evidence="3" id="KW-0444">Lipid biosynthesis</keyword>
<evidence type="ECO:0000256" key="13">
    <source>
        <dbReference type="SAM" id="Phobius"/>
    </source>
</evidence>
<evidence type="ECO:0000256" key="1">
    <source>
        <dbReference type="ARBA" id="ARBA00004141"/>
    </source>
</evidence>
<keyword evidence="10" id="KW-1208">Phospholipid metabolism</keyword>
<dbReference type="Proteomes" id="UP000433493">
    <property type="component" value="Unassembled WGS sequence"/>
</dbReference>
<dbReference type="NCBIfam" id="TIGR00560">
    <property type="entry name" value="pgsA"/>
    <property type="match status" value="1"/>
</dbReference>
<dbReference type="Gene3D" id="1.20.120.1760">
    <property type="match status" value="1"/>
</dbReference>
<comment type="subcellular location">
    <subcellularLocation>
        <location evidence="1">Membrane</location>
        <topology evidence="1">Multi-pass membrane protein</topology>
    </subcellularLocation>
</comment>
<evidence type="ECO:0000256" key="5">
    <source>
        <dbReference type="ARBA" id="ARBA00022692"/>
    </source>
</evidence>
<feature type="transmembrane region" description="Helical" evidence="13">
    <location>
        <begin position="166"/>
        <end position="184"/>
    </location>
</feature>
<keyword evidence="6 13" id="KW-1133">Transmembrane helix</keyword>
<proteinExistence type="inferred from homology"/>
<organism evidence="14 15">
    <name type="scientific">Gulosibacter chungangensis</name>
    <dbReference type="NCBI Taxonomy" id="979746"/>
    <lineage>
        <taxon>Bacteria</taxon>
        <taxon>Bacillati</taxon>
        <taxon>Actinomycetota</taxon>
        <taxon>Actinomycetes</taxon>
        <taxon>Micrococcales</taxon>
        <taxon>Microbacteriaceae</taxon>
        <taxon>Gulosibacter</taxon>
    </lineage>
</organism>
<gene>
    <name evidence="14" type="primary">pgsA</name>
    <name evidence="14" type="ORF">F8O05_11150</name>
</gene>
<keyword evidence="15" id="KW-1185">Reference proteome</keyword>
<feature type="transmembrane region" description="Helical" evidence="13">
    <location>
        <begin position="190"/>
        <end position="208"/>
    </location>
</feature>
<dbReference type="GO" id="GO:0046474">
    <property type="term" value="P:glycerophospholipid biosynthetic process"/>
    <property type="evidence" value="ECO:0007669"/>
    <property type="project" value="TreeGrafter"/>
</dbReference>
<evidence type="ECO:0000256" key="8">
    <source>
        <dbReference type="ARBA" id="ARBA00023136"/>
    </source>
</evidence>
<evidence type="ECO:0000256" key="7">
    <source>
        <dbReference type="ARBA" id="ARBA00023098"/>
    </source>
</evidence>
<accession>A0A7J5BA26</accession>
<comment type="similarity">
    <text evidence="2 12">Belongs to the CDP-alcohol phosphatidyltransferase class-I family.</text>
</comment>
<keyword evidence="8 13" id="KW-0472">Membrane</keyword>
<dbReference type="OrthoDB" id="9796672at2"/>
<name>A0A7J5BA26_9MICO</name>
<dbReference type="EMBL" id="WBKB01000007">
    <property type="protein sequence ID" value="KAB1641965.1"/>
    <property type="molecule type" value="Genomic_DNA"/>
</dbReference>
<dbReference type="PIRSF" id="PIRSF000847">
    <property type="entry name" value="Phos_ph_gly_syn"/>
    <property type="match status" value="1"/>
</dbReference>
<evidence type="ECO:0000313" key="15">
    <source>
        <dbReference type="Proteomes" id="UP000433493"/>
    </source>
</evidence>
<evidence type="ECO:0000256" key="9">
    <source>
        <dbReference type="ARBA" id="ARBA00023209"/>
    </source>
</evidence>
<dbReference type="GO" id="GO:0008444">
    <property type="term" value="F:CDP-diacylglycerol-glycerol-3-phosphate 3-phosphatidyltransferase activity"/>
    <property type="evidence" value="ECO:0007669"/>
    <property type="project" value="UniProtKB-UniRule"/>
</dbReference>
<keyword evidence="4 12" id="KW-0808">Transferase</keyword>
<feature type="transmembrane region" description="Helical" evidence="13">
    <location>
        <begin position="33"/>
        <end position="58"/>
    </location>
</feature>
<dbReference type="InterPro" id="IPR050324">
    <property type="entry name" value="CDP-alcohol_PTase-I"/>
</dbReference>
<evidence type="ECO:0000256" key="2">
    <source>
        <dbReference type="ARBA" id="ARBA00010441"/>
    </source>
</evidence>
<evidence type="ECO:0000313" key="14">
    <source>
        <dbReference type="EMBL" id="KAB1641965.1"/>
    </source>
</evidence>
<evidence type="ECO:0000256" key="10">
    <source>
        <dbReference type="ARBA" id="ARBA00023264"/>
    </source>
</evidence>
<keyword evidence="5 13" id="KW-0812">Transmembrane</keyword>
<dbReference type="PANTHER" id="PTHR14269">
    <property type="entry name" value="CDP-DIACYLGLYCEROL--GLYCEROL-3-PHOSPHATE 3-PHOSPHATIDYLTRANSFERASE-RELATED"/>
    <property type="match status" value="1"/>
</dbReference>
<sequence length="218" mass="23742">MKIARTPGASRAAISARSTAVNKRIWRRGEGPVSIWAVPNVITIVRILFVPALVWAMIADAGEGGPLRWLALGLFVVGIGSDAIDGHLARSRNLISDFGKILDPIADKALTGAALLVLSYLGELPWWVTGLILLREIGITIWRLVEVRRIVMPAGRGGKLKTVVQAIAISLAIAPFPVIFGEWMHWVNTVAMSLAFILTIWSGIDYLVQAYFPKKRAA</sequence>
<evidence type="ECO:0000256" key="3">
    <source>
        <dbReference type="ARBA" id="ARBA00022516"/>
    </source>
</evidence>
<dbReference type="AlphaFoldDB" id="A0A7J5BA26"/>
<reference evidence="14 15" key="1">
    <citation type="submission" date="2019-09" db="EMBL/GenBank/DDBJ databases">
        <title>Phylogeny of genus Pseudoclavibacter and closely related genus.</title>
        <authorList>
            <person name="Li Y."/>
        </authorList>
    </citation>
    <scope>NUCLEOTIDE SEQUENCE [LARGE SCALE GENOMIC DNA]</scope>
    <source>
        <strain evidence="14 15">KCTC 13959</strain>
    </source>
</reference>
<dbReference type="UniPathway" id="UPA00085"/>
<dbReference type="EC" id="2.7.8.5" evidence="11"/>